<dbReference type="SUPFAM" id="SSF52980">
    <property type="entry name" value="Restriction endonuclease-like"/>
    <property type="match status" value="1"/>
</dbReference>
<dbReference type="EMBL" id="JBGMEK010000002">
    <property type="protein sequence ID" value="MFA0809715.1"/>
    <property type="molecule type" value="Genomic_DNA"/>
</dbReference>
<sequence length="288" mass="33395">MNKRFSFLSPHPKEISGLLEPAILKRLQKEKRGQGFGKDYKPFLTVRDVPSRGRVHRRPALTHNRVVHLLSDLELAAFLLFDWQAIVIDIREQFPLNPEVTTEIAKRLGIKHPSYRGVLQVMTTDLLVDFQVNGQHSCQAVSVKYADDLEGERTIEKLELERRYWEGEGIPWYIFTEHEVPVTSLKNIRWLAPHMHSYDLSDAERVQVFERINQALDASGEEKLAVPLKELDAKFDLSPGAHLQYFRHLAAQNAFQWDIHNQLHTSLKARDISISDYWLAKDIEYVHA</sequence>
<evidence type="ECO:0000259" key="2">
    <source>
        <dbReference type="Pfam" id="PF08722"/>
    </source>
</evidence>
<keyword evidence="3" id="KW-0378">Hydrolase</keyword>
<feature type="domain" description="TnsA endonuclease N-terminal" evidence="2">
    <location>
        <begin position="87"/>
        <end position="177"/>
    </location>
</feature>
<dbReference type="Gene3D" id="1.10.10.10">
    <property type="entry name" value="Winged helix-like DNA-binding domain superfamily/Winged helix DNA-binding domain"/>
    <property type="match status" value="1"/>
</dbReference>
<dbReference type="CDD" id="cd22362">
    <property type="entry name" value="TnsA_endonuclease-like"/>
    <property type="match status" value="1"/>
</dbReference>
<proteinExistence type="predicted"/>
<dbReference type="InterPro" id="IPR014833">
    <property type="entry name" value="TnsA_N"/>
</dbReference>
<organism evidence="3 4">
    <name type="scientific">Microbulbifer epialgicus</name>
    <dbReference type="NCBI Taxonomy" id="393907"/>
    <lineage>
        <taxon>Bacteria</taxon>
        <taxon>Pseudomonadati</taxon>
        <taxon>Pseudomonadota</taxon>
        <taxon>Gammaproteobacteria</taxon>
        <taxon>Cellvibrionales</taxon>
        <taxon>Microbulbiferaceae</taxon>
        <taxon>Microbulbifer</taxon>
    </lineage>
</organism>
<dbReference type="InterPro" id="IPR036390">
    <property type="entry name" value="WH_DNA-bd_sf"/>
</dbReference>
<reference evidence="3 4" key="1">
    <citation type="submission" date="2024-08" db="EMBL/GenBank/DDBJ databases">
        <authorList>
            <person name="Ishaq N."/>
        </authorList>
    </citation>
    <scope>NUCLEOTIDE SEQUENCE [LARGE SCALE GENOMIC DNA]</scope>
    <source>
        <strain evidence="3 4">DSM 18651</strain>
    </source>
</reference>
<dbReference type="InterPro" id="IPR036388">
    <property type="entry name" value="WH-like_DNA-bd_sf"/>
</dbReference>
<dbReference type="SUPFAM" id="SSF46785">
    <property type="entry name" value="Winged helix' DNA-binding domain"/>
    <property type="match status" value="1"/>
</dbReference>
<protein>
    <submittedName>
        <fullName evidence="3">TnsA endonuclease N-terminal domain-containing protein</fullName>
    </submittedName>
</protein>
<evidence type="ECO:0000313" key="4">
    <source>
        <dbReference type="Proteomes" id="UP001569428"/>
    </source>
</evidence>
<feature type="domain" description="TnsA endonuclease C-terminal" evidence="1">
    <location>
        <begin position="179"/>
        <end position="259"/>
    </location>
</feature>
<accession>A0ABV4NVT0</accession>
<dbReference type="Gene3D" id="3.40.1350.10">
    <property type="match status" value="1"/>
</dbReference>
<name>A0ABV4NVT0_9GAMM</name>
<dbReference type="Pfam" id="PF08721">
    <property type="entry name" value="Tn7_Tnp_TnsA_C"/>
    <property type="match status" value="1"/>
</dbReference>
<dbReference type="Pfam" id="PF08722">
    <property type="entry name" value="Tn7_TnsA-like_N"/>
    <property type="match status" value="1"/>
</dbReference>
<gene>
    <name evidence="3" type="ORF">ACCI49_02190</name>
</gene>
<comment type="caution">
    <text evidence="3">The sequence shown here is derived from an EMBL/GenBank/DDBJ whole genome shotgun (WGS) entry which is preliminary data.</text>
</comment>
<dbReference type="InterPro" id="IPR014832">
    <property type="entry name" value="TnsA_C"/>
</dbReference>
<dbReference type="InterPro" id="IPR011335">
    <property type="entry name" value="Restrct_endonuc-II-like"/>
</dbReference>
<keyword evidence="3" id="KW-0540">Nuclease</keyword>
<evidence type="ECO:0000259" key="1">
    <source>
        <dbReference type="Pfam" id="PF08721"/>
    </source>
</evidence>
<dbReference type="InterPro" id="IPR011856">
    <property type="entry name" value="tRNA_endonuc-like_dom_sf"/>
</dbReference>
<dbReference type="RefSeq" id="WP_371837328.1">
    <property type="nucleotide sequence ID" value="NZ_JBGMEK010000002.1"/>
</dbReference>
<evidence type="ECO:0000313" key="3">
    <source>
        <dbReference type="EMBL" id="MFA0809715.1"/>
    </source>
</evidence>
<keyword evidence="4" id="KW-1185">Reference proteome</keyword>
<keyword evidence="3" id="KW-0255">Endonuclease</keyword>
<dbReference type="Proteomes" id="UP001569428">
    <property type="component" value="Unassembled WGS sequence"/>
</dbReference>
<dbReference type="GO" id="GO:0004519">
    <property type="term" value="F:endonuclease activity"/>
    <property type="evidence" value="ECO:0007669"/>
    <property type="project" value="UniProtKB-KW"/>
</dbReference>